<dbReference type="InterPro" id="IPR036250">
    <property type="entry name" value="AcylCo_DH-like_C"/>
</dbReference>
<feature type="domain" description="Acyl-CoA oxidase/dehydrogenase middle" evidence="7">
    <location>
        <begin position="118"/>
        <end position="191"/>
    </location>
</feature>
<protein>
    <submittedName>
        <fullName evidence="9">Acyl-CoA dehydrogenase</fullName>
    </submittedName>
</protein>
<comment type="cofactor">
    <cofactor evidence="1">
        <name>FAD</name>
        <dbReference type="ChEBI" id="CHEBI:57692"/>
    </cofactor>
</comment>
<dbReference type="Gene3D" id="2.40.110.10">
    <property type="entry name" value="Butyryl-CoA Dehydrogenase, subunit A, domain 2"/>
    <property type="match status" value="1"/>
</dbReference>
<dbReference type="GO" id="GO:0050660">
    <property type="term" value="F:flavin adenine dinucleotide binding"/>
    <property type="evidence" value="ECO:0007669"/>
    <property type="project" value="InterPro"/>
</dbReference>
<dbReference type="GO" id="GO:0003995">
    <property type="term" value="F:acyl-CoA dehydrogenase activity"/>
    <property type="evidence" value="ECO:0007669"/>
    <property type="project" value="TreeGrafter"/>
</dbReference>
<dbReference type="Pfam" id="PF02771">
    <property type="entry name" value="Acyl-CoA_dh_N"/>
    <property type="match status" value="1"/>
</dbReference>
<evidence type="ECO:0000259" key="8">
    <source>
        <dbReference type="Pfam" id="PF02771"/>
    </source>
</evidence>
<evidence type="ECO:0000256" key="5">
    <source>
        <dbReference type="ARBA" id="ARBA00023002"/>
    </source>
</evidence>
<evidence type="ECO:0000256" key="4">
    <source>
        <dbReference type="ARBA" id="ARBA00022827"/>
    </source>
</evidence>
<keyword evidence="5" id="KW-0560">Oxidoreductase</keyword>
<dbReference type="EMBL" id="FMSH01000261">
    <property type="protein sequence ID" value="SCU76699.1"/>
    <property type="molecule type" value="Genomic_DNA"/>
</dbReference>
<evidence type="ECO:0000256" key="2">
    <source>
        <dbReference type="ARBA" id="ARBA00009347"/>
    </source>
</evidence>
<dbReference type="PANTHER" id="PTHR43884">
    <property type="entry name" value="ACYL-COA DEHYDROGENASE"/>
    <property type="match status" value="1"/>
</dbReference>
<dbReference type="Gene3D" id="1.10.540.10">
    <property type="entry name" value="Acyl-CoA dehydrogenase/oxidase, N-terminal domain"/>
    <property type="match status" value="1"/>
</dbReference>
<evidence type="ECO:0000259" key="6">
    <source>
        <dbReference type="Pfam" id="PF00441"/>
    </source>
</evidence>
<comment type="similarity">
    <text evidence="2">Belongs to the acyl-CoA dehydrogenase family.</text>
</comment>
<dbReference type="InterPro" id="IPR006091">
    <property type="entry name" value="Acyl-CoA_Oxase/DH_mid-dom"/>
</dbReference>
<keyword evidence="4" id="KW-0274">FAD</keyword>
<accession>A0A1K0JFH6</accession>
<dbReference type="Pfam" id="PF00441">
    <property type="entry name" value="Acyl-CoA_dh_1"/>
    <property type="match status" value="1"/>
</dbReference>
<gene>
    <name evidence="9" type="ORF">CNECB9_3330019</name>
</gene>
<dbReference type="InterPro" id="IPR009100">
    <property type="entry name" value="AcylCoA_DH/oxidase_NM_dom_sf"/>
</dbReference>
<dbReference type="Pfam" id="PF02770">
    <property type="entry name" value="Acyl-CoA_dh_M"/>
    <property type="match status" value="1"/>
</dbReference>
<name>A0A1K0JFH6_CUPNE</name>
<evidence type="ECO:0000313" key="9">
    <source>
        <dbReference type="EMBL" id="SCU76699.1"/>
    </source>
</evidence>
<feature type="domain" description="Acyl-CoA dehydrogenase/oxidase C-terminal" evidence="6">
    <location>
        <begin position="228"/>
        <end position="360"/>
    </location>
</feature>
<evidence type="ECO:0000256" key="3">
    <source>
        <dbReference type="ARBA" id="ARBA00022630"/>
    </source>
</evidence>
<sequence length="376" mass="40622">MDFHLTEDQHLLVDAVARYLAREYPFDAHARRTTAAGQHWHAFAELGLLGLPFEERYGGGGGSAIDVALVMQEFGKALVTEPYLATVILAGTVLDRAGSLEQKESLIPQMIAGRLRVALAWEETHTASDLSRIETRYHEDGEGYCLDGYKKSVLAGVADQLIVLARKANASTAGEHYRLFLVPADAHGLGVISYPSLDGSAVSGYSLDSVRIPRTALLGDGGCALRHVEHALDLARVALCAEAVGIMEAVVRDTAEYARNRRQFGAAISSFQALQHKMVDMLVHTEQAKSSMWRALGSIADDTRRGQACAAAKAMAGIGARFVGQQAVQIHGGMGMTNEMKISHYFRRLTAIEQTLGNAAHHLHGLALRISRAARG</sequence>
<evidence type="ECO:0000259" key="7">
    <source>
        <dbReference type="Pfam" id="PF02770"/>
    </source>
</evidence>
<reference evidence="9" key="1">
    <citation type="submission" date="2016-09" db="EMBL/GenBank/DDBJ databases">
        <authorList>
            <person name="Capua I."/>
            <person name="De Benedictis P."/>
            <person name="Joannis T."/>
            <person name="Lombin L.H."/>
            <person name="Cattoli G."/>
        </authorList>
    </citation>
    <scope>NUCLEOTIDE SEQUENCE</scope>
    <source>
        <strain evidence="9">B9</strain>
    </source>
</reference>
<evidence type="ECO:0000256" key="1">
    <source>
        <dbReference type="ARBA" id="ARBA00001974"/>
    </source>
</evidence>
<keyword evidence="3" id="KW-0285">Flavoprotein</keyword>
<proteinExistence type="inferred from homology"/>
<dbReference type="Gene3D" id="1.20.140.10">
    <property type="entry name" value="Butyryl-CoA Dehydrogenase, subunit A, domain 3"/>
    <property type="match status" value="1"/>
</dbReference>
<feature type="domain" description="Acyl-CoA dehydrogenase/oxidase N-terminal" evidence="8">
    <location>
        <begin position="6"/>
        <end position="113"/>
    </location>
</feature>
<dbReference type="SUPFAM" id="SSF56645">
    <property type="entry name" value="Acyl-CoA dehydrogenase NM domain-like"/>
    <property type="match status" value="1"/>
</dbReference>
<dbReference type="InterPro" id="IPR013786">
    <property type="entry name" value="AcylCoA_DH/ox_N"/>
</dbReference>
<dbReference type="SUPFAM" id="SSF47203">
    <property type="entry name" value="Acyl-CoA dehydrogenase C-terminal domain-like"/>
    <property type="match status" value="1"/>
</dbReference>
<dbReference type="InterPro" id="IPR046373">
    <property type="entry name" value="Acyl-CoA_Oxase/DH_mid-dom_sf"/>
</dbReference>
<dbReference type="RefSeq" id="WP_340526365.1">
    <property type="nucleotide sequence ID" value="NZ_FMSH01000261.1"/>
</dbReference>
<organism evidence="9">
    <name type="scientific">Cupriavidus necator</name>
    <name type="common">Alcaligenes eutrophus</name>
    <name type="synonym">Ralstonia eutropha</name>
    <dbReference type="NCBI Taxonomy" id="106590"/>
    <lineage>
        <taxon>Bacteria</taxon>
        <taxon>Pseudomonadati</taxon>
        <taxon>Pseudomonadota</taxon>
        <taxon>Betaproteobacteria</taxon>
        <taxon>Burkholderiales</taxon>
        <taxon>Burkholderiaceae</taxon>
        <taxon>Cupriavidus</taxon>
    </lineage>
</organism>
<dbReference type="PANTHER" id="PTHR43884:SF20">
    <property type="entry name" value="ACYL-COA DEHYDROGENASE FADE28"/>
    <property type="match status" value="1"/>
</dbReference>
<dbReference type="AlphaFoldDB" id="A0A1K0JFH6"/>
<dbReference type="InterPro" id="IPR009075">
    <property type="entry name" value="AcylCo_DH/oxidase_C"/>
</dbReference>
<dbReference type="InterPro" id="IPR037069">
    <property type="entry name" value="AcylCoA_DH/ox_N_sf"/>
</dbReference>
<dbReference type="CDD" id="cd00567">
    <property type="entry name" value="ACAD"/>
    <property type="match status" value="1"/>
</dbReference>